<feature type="compositionally biased region" description="Pro residues" evidence="1">
    <location>
        <begin position="805"/>
        <end position="821"/>
    </location>
</feature>
<dbReference type="Proteomes" id="UP000076842">
    <property type="component" value="Unassembled WGS sequence"/>
</dbReference>
<feature type="compositionally biased region" description="Low complexity" evidence="1">
    <location>
        <begin position="434"/>
        <end position="452"/>
    </location>
</feature>
<protein>
    <submittedName>
        <fullName evidence="2">Uncharacterized protein</fullName>
    </submittedName>
</protein>
<dbReference type="OrthoDB" id="9972196at2759"/>
<feature type="compositionally biased region" description="Low complexity" evidence="1">
    <location>
        <begin position="763"/>
        <end position="804"/>
    </location>
</feature>
<dbReference type="AlphaFoldDB" id="A0A165GAQ3"/>
<name>A0A165GAQ3_9BASI</name>
<feature type="compositionally biased region" description="Acidic residues" evidence="1">
    <location>
        <begin position="511"/>
        <end position="529"/>
    </location>
</feature>
<feature type="region of interest" description="Disordered" evidence="1">
    <location>
        <begin position="1"/>
        <end position="73"/>
    </location>
</feature>
<evidence type="ECO:0000313" key="2">
    <source>
        <dbReference type="EMBL" id="KZT57829.1"/>
    </source>
</evidence>
<evidence type="ECO:0000313" key="3">
    <source>
        <dbReference type="Proteomes" id="UP000076842"/>
    </source>
</evidence>
<feature type="compositionally biased region" description="Acidic residues" evidence="1">
    <location>
        <begin position="558"/>
        <end position="578"/>
    </location>
</feature>
<feature type="region of interest" description="Disordered" evidence="1">
    <location>
        <begin position="900"/>
        <end position="936"/>
    </location>
</feature>
<feature type="compositionally biased region" description="Polar residues" evidence="1">
    <location>
        <begin position="341"/>
        <end position="371"/>
    </location>
</feature>
<feature type="region of interest" description="Disordered" evidence="1">
    <location>
        <begin position="491"/>
        <end position="686"/>
    </location>
</feature>
<gene>
    <name evidence="2" type="ORF">CALCODRAFT_508530</name>
</gene>
<keyword evidence="3" id="KW-1185">Reference proteome</keyword>
<dbReference type="EMBL" id="KV423958">
    <property type="protein sequence ID" value="KZT57829.1"/>
    <property type="molecule type" value="Genomic_DNA"/>
</dbReference>
<feature type="region of interest" description="Disordered" evidence="1">
    <location>
        <begin position="717"/>
        <end position="826"/>
    </location>
</feature>
<feature type="region of interest" description="Disordered" evidence="1">
    <location>
        <begin position="467"/>
        <end position="486"/>
    </location>
</feature>
<feature type="compositionally biased region" description="Low complexity" evidence="1">
    <location>
        <begin position="37"/>
        <end position="54"/>
    </location>
</feature>
<evidence type="ECO:0000256" key="1">
    <source>
        <dbReference type="SAM" id="MobiDB-lite"/>
    </source>
</evidence>
<proteinExistence type="predicted"/>
<feature type="compositionally biased region" description="Polar residues" evidence="1">
    <location>
        <begin position="314"/>
        <end position="326"/>
    </location>
</feature>
<accession>A0A165GAQ3</accession>
<reference evidence="2 3" key="1">
    <citation type="journal article" date="2016" name="Mol. Biol. Evol.">
        <title>Comparative Genomics of Early-Diverging Mushroom-Forming Fungi Provides Insights into the Origins of Lignocellulose Decay Capabilities.</title>
        <authorList>
            <person name="Nagy L.G."/>
            <person name="Riley R."/>
            <person name="Tritt A."/>
            <person name="Adam C."/>
            <person name="Daum C."/>
            <person name="Floudas D."/>
            <person name="Sun H."/>
            <person name="Yadav J.S."/>
            <person name="Pangilinan J."/>
            <person name="Larsson K.H."/>
            <person name="Matsuura K."/>
            <person name="Barry K."/>
            <person name="Labutti K."/>
            <person name="Kuo R."/>
            <person name="Ohm R.A."/>
            <person name="Bhattacharya S.S."/>
            <person name="Shirouzu T."/>
            <person name="Yoshinaga Y."/>
            <person name="Martin F.M."/>
            <person name="Grigoriev I.V."/>
            <person name="Hibbett D.S."/>
        </authorList>
    </citation>
    <scope>NUCLEOTIDE SEQUENCE [LARGE SCALE GENOMIC DNA]</scope>
    <source>
        <strain evidence="2 3">HHB12733</strain>
    </source>
</reference>
<organism evidence="2 3">
    <name type="scientific">Calocera cornea HHB12733</name>
    <dbReference type="NCBI Taxonomy" id="1353952"/>
    <lineage>
        <taxon>Eukaryota</taxon>
        <taxon>Fungi</taxon>
        <taxon>Dikarya</taxon>
        <taxon>Basidiomycota</taxon>
        <taxon>Agaricomycotina</taxon>
        <taxon>Dacrymycetes</taxon>
        <taxon>Dacrymycetales</taxon>
        <taxon>Dacrymycetaceae</taxon>
        <taxon>Calocera</taxon>
    </lineage>
</organism>
<feature type="region of interest" description="Disordered" evidence="1">
    <location>
        <begin position="406"/>
        <end position="456"/>
    </location>
</feature>
<feature type="compositionally biased region" description="Acidic residues" evidence="1">
    <location>
        <begin position="734"/>
        <end position="746"/>
    </location>
</feature>
<feature type="compositionally biased region" description="Polar residues" evidence="1">
    <location>
        <begin position="602"/>
        <end position="614"/>
    </location>
</feature>
<sequence length="936" mass="100544">MILTASHAQPGSPHDTVTRSSPHTRTHSRKRSDNQHSEGSSSTSSSHPSTQPSELFEHDMTSPSSSVPVSEGYDEGVDEQKMLGIGVRLERQKLSVDMDVLDGEAELDDDTSRITVTALSARPMGGAPVSPMRLAKLANAFGVSTHIPPVHDPQSTHQFGFSAHSHARASATRFLIHVIPPSSLAVDPAADAQLKRGALVPLHSTLKGQLGAVAKEYRLPSTSGMVLYLVQEDPDSPAAGVAGPRISDDAWKLLWQPLLRMEREELVAAVTSPRSTSAVSHSPVPSPPTTLHESPVDDASTSSPGTEARVLRPLNTSRAATVTPSPQRRAFPFVSGKPSPLEQQGNGRSRQDSIASIASVTSSRASRPSTALSVLQPPIVGKVEFDIERHKAPWFDIWLSRTRGRSSAPSPSPSLLNGPLPLQLHSRNTSRANSRMGSRAVSSVGSRSPRSPLFRLDGEVLPSPAMLRSDDGLLSPGNPSFMYEAEPHSLTPDTLYAPESGGSQPETPAEPGEEEYMQLDDEDEDEEADVTVLAELEREMESAEEPSGQEGSSPRSEYEEDEDLEEEEKESGEEEEDALPAIPALSLNSDPLSDVFPADGETWNTLRNSTSSDVAQPPHSGRSSLSASMQGLGIRMNGVPYSPSIHEHELTPEEPDTEELAPPSPSRFDEEGTGSGSGTDWDSTDDVEDVVSLWNAKHTPEVPMTRDQLRDELRESLRQPIIIREVHRESGEVAVEDEETGQDEVETATAPSPEPVHSPSTVTPSGSRPSSMSHSRATSTATATATEPSTMLTLTEEPESTSVSPPTPQAPKRAIPPPPLQLAPSPLISDRIILREEAERDSVSLAYLSTKWRGNPSRSSTKSLESVADSLKASQLQMQRELDDIEKAYAQISPRHMSSTSFMDLNTSPDLSGSGSSPVFPGPGGKPAGYVVNSYI</sequence>
<feature type="compositionally biased region" description="Polar residues" evidence="1">
    <location>
        <begin position="900"/>
        <end position="911"/>
    </location>
</feature>
<feature type="region of interest" description="Disordered" evidence="1">
    <location>
        <begin position="270"/>
        <end position="371"/>
    </location>
</feature>
<dbReference type="InParanoid" id="A0A165GAQ3"/>
<feature type="compositionally biased region" description="Low complexity" evidence="1">
    <location>
        <begin position="406"/>
        <end position="424"/>
    </location>
</feature>